<comment type="caution">
    <text evidence="2">The sequence shown here is derived from an EMBL/GenBank/DDBJ whole genome shotgun (WGS) entry which is preliminary data.</text>
</comment>
<keyword evidence="3" id="KW-1185">Reference proteome</keyword>
<feature type="compositionally biased region" description="Polar residues" evidence="1">
    <location>
        <begin position="887"/>
        <end position="906"/>
    </location>
</feature>
<name>A0AAE4JWH6_9CYAN</name>
<sequence>MKFNLDQAKAQLKALSYSKDETVFLRSFYSSNDPRQAGDKGRKCEAVASDLPIEQIQAWQQQGRGVYFVVNGGGHRKSDVHQCRAVFYEHDNLDKAISAELWRGLELPEPTLQIDTGGKSIHSYWVLSEPISPALWVKLQADLLDFADADRALKDPSRVLRLAGAFHQATGEQSTIILNSGKRYSFGELRAIIPTEQGSQAPASQPAISKSDDEILLACLAVANRGLVNSGAAEGTRNKSGAALARDLIGTTQWLRGKEVYPNPRALFDNYCGRCSPPLEPREAEMIWRSAEGDNPGPSLSEDKLENCLTAATKQPKAKVAGSQATQAPGETPQGKTEDGTEFLQKACAALYPSDEHWICFGGVLHQWEGSYYKPVPDEAEYPRLREFCNRYAVKKINKSTEGEFSTYPFAKPGFVKQILEWQKQGCTVTEINPPGLNCRNGVLTFHWEGKTLKTELVPHDPAQHLYTGEPLVIYNPKADPTEYQQLMECLEDKPREIFLKTIAASFDVATVRKHKGRGVKAVFLKGDGSNGKDTLRVLCQLLMGHGRICGVSVTDWQAYDSGRKFGVYSLRGSSISWPSENVDVGRIDQLKGLRAAITGDPIDFERKYLDSIQESPQAVFLFNVNEAPDLVAHLEATKSRWGFIPFNKTYARNPVPGQLQADSRYKEDPEFIQEKLLPAFLNDLIKHLQLVVTEGIDYSATDHYLEEIQRESCHLLQFCQDTGLVANPDGKETVKELWERLRAWYIEQGTLIVEPPTTAKGKEKLTWVDQPKRSDKNVRGVNQVAARFLEVFPKAKKLREQVEDSKNYHPVIHGISFKETPQESCFGKTAQDAQDGQDRGSETQTGQEVQQSLPVSQLPKIDPKLPKTKAISAHDEAELPPESGLKNLSTGNGHQPTLNSQNGSRLGQLPPKSWAVEPEMQTGQDSLKPLPDKASSDDNLGHLDHLGQLAKNNFSGGLQPGQPCEVKHPTLGWENGYIYRGKNINGLAIVELAEAPGHPETYPMAKVRACEGGQS</sequence>
<dbReference type="RefSeq" id="WP_322877444.1">
    <property type="nucleotide sequence ID" value="NZ_JAVMIP010000003.1"/>
</dbReference>
<feature type="region of interest" description="Disordered" evidence="1">
    <location>
        <begin position="315"/>
        <end position="339"/>
    </location>
</feature>
<gene>
    <name evidence="2" type="ORF">RIF25_05000</name>
</gene>
<organism evidence="2 3">
    <name type="scientific">Pseudocalidococcus azoricus BACA0444</name>
    <dbReference type="NCBI Taxonomy" id="2918990"/>
    <lineage>
        <taxon>Bacteria</taxon>
        <taxon>Bacillati</taxon>
        <taxon>Cyanobacteriota</taxon>
        <taxon>Cyanophyceae</taxon>
        <taxon>Acaryochloridales</taxon>
        <taxon>Thermosynechococcaceae</taxon>
        <taxon>Pseudocalidococcus</taxon>
        <taxon>Pseudocalidococcus azoricus</taxon>
    </lineage>
</organism>
<feature type="compositionally biased region" description="Polar residues" evidence="1">
    <location>
        <begin position="843"/>
        <end position="856"/>
    </location>
</feature>
<reference evidence="3" key="1">
    <citation type="submission" date="2023-07" db="EMBL/GenBank/DDBJ databases">
        <authorList>
            <person name="Luz R."/>
            <person name="Cordeiro R."/>
            <person name="Fonseca A."/>
            <person name="Goncalves V."/>
        </authorList>
    </citation>
    <scope>NUCLEOTIDE SEQUENCE [LARGE SCALE GENOMIC DNA]</scope>
    <source>
        <strain evidence="3">BACA0444</strain>
    </source>
</reference>
<dbReference type="AlphaFoldDB" id="A0AAE4JWH6"/>
<dbReference type="Gene3D" id="3.40.50.300">
    <property type="entry name" value="P-loop containing nucleotide triphosphate hydrolases"/>
    <property type="match status" value="1"/>
</dbReference>
<evidence type="ECO:0000256" key="1">
    <source>
        <dbReference type="SAM" id="MobiDB-lite"/>
    </source>
</evidence>
<dbReference type="EMBL" id="JAVMIP010000003">
    <property type="protein sequence ID" value="MDS3860158.1"/>
    <property type="molecule type" value="Genomic_DNA"/>
</dbReference>
<evidence type="ECO:0008006" key="4">
    <source>
        <dbReference type="Google" id="ProtNLM"/>
    </source>
</evidence>
<evidence type="ECO:0000313" key="3">
    <source>
        <dbReference type="Proteomes" id="UP001268256"/>
    </source>
</evidence>
<evidence type="ECO:0000313" key="2">
    <source>
        <dbReference type="EMBL" id="MDS3860158.1"/>
    </source>
</evidence>
<dbReference type="Proteomes" id="UP001268256">
    <property type="component" value="Unassembled WGS sequence"/>
</dbReference>
<protein>
    <recommendedName>
        <fullName evidence="4">SF3 helicase domain-containing protein</fullName>
    </recommendedName>
</protein>
<dbReference type="InterPro" id="IPR027417">
    <property type="entry name" value="P-loop_NTPase"/>
</dbReference>
<accession>A0AAE4JWH6</accession>
<feature type="region of interest" description="Disordered" evidence="1">
    <location>
        <begin position="824"/>
        <end position="912"/>
    </location>
</feature>
<proteinExistence type="predicted"/>